<name>A0ABQ5K4U2_9EUKA</name>
<reference evidence="1" key="1">
    <citation type="submission" date="2022-03" db="EMBL/GenBank/DDBJ databases">
        <title>Draft genome sequence of Aduncisulcus paluster, a free-living microaerophilic Fornicata.</title>
        <authorList>
            <person name="Yuyama I."/>
            <person name="Kume K."/>
            <person name="Tamura T."/>
            <person name="Inagaki Y."/>
            <person name="Hashimoto T."/>
        </authorList>
    </citation>
    <scope>NUCLEOTIDE SEQUENCE</scope>
    <source>
        <strain evidence="1">NY0171</strain>
    </source>
</reference>
<organism evidence="1 2">
    <name type="scientific">Aduncisulcus paluster</name>
    <dbReference type="NCBI Taxonomy" id="2918883"/>
    <lineage>
        <taxon>Eukaryota</taxon>
        <taxon>Metamonada</taxon>
        <taxon>Carpediemonas-like organisms</taxon>
        <taxon>Aduncisulcus</taxon>
    </lineage>
</organism>
<evidence type="ECO:0000313" key="1">
    <source>
        <dbReference type="EMBL" id="GKT27576.1"/>
    </source>
</evidence>
<comment type="caution">
    <text evidence="1">The sequence shown here is derived from an EMBL/GenBank/DDBJ whole genome shotgun (WGS) entry which is preliminary data.</text>
</comment>
<dbReference type="EMBL" id="BQXS01000029">
    <property type="protein sequence ID" value="GKT27576.1"/>
    <property type="molecule type" value="Genomic_DNA"/>
</dbReference>
<keyword evidence="2" id="KW-1185">Reference proteome</keyword>
<accession>A0ABQ5K4U2</accession>
<proteinExistence type="predicted"/>
<sequence length="70" mass="7985">MSAHPGWAQFEIEWKKKQGEAGDAAKPKPANIENKEEILKYLTVSEKFLEKGEFTKVAECCKKVYAILKK</sequence>
<gene>
    <name evidence="1" type="ORF">ADUPG1_000093</name>
</gene>
<protein>
    <submittedName>
        <fullName evidence="1">Uncharacterized protein</fullName>
    </submittedName>
</protein>
<dbReference type="Proteomes" id="UP001057375">
    <property type="component" value="Unassembled WGS sequence"/>
</dbReference>
<evidence type="ECO:0000313" key="2">
    <source>
        <dbReference type="Proteomes" id="UP001057375"/>
    </source>
</evidence>